<proteinExistence type="predicted"/>
<dbReference type="PANTHER" id="PTHR31635:SF196">
    <property type="entry name" value="REVERSE TRANSCRIPTASE DOMAIN-CONTAINING PROTEIN-RELATED"/>
    <property type="match status" value="1"/>
</dbReference>
<dbReference type="PANTHER" id="PTHR31635">
    <property type="entry name" value="REVERSE TRANSCRIPTASE DOMAIN-CONTAINING PROTEIN-RELATED"/>
    <property type="match status" value="1"/>
</dbReference>
<accession>A0A3B4G892</accession>
<dbReference type="Ensembl" id="ENSPNYT00000019561.1">
    <property type="protein sequence ID" value="ENSPNYP00000019082.1"/>
    <property type="gene ID" value="ENSPNYG00000014421.1"/>
</dbReference>
<dbReference type="AlphaFoldDB" id="A0A3B4G892"/>
<reference evidence="1" key="1">
    <citation type="submission" date="2023-09" db="UniProtKB">
        <authorList>
            <consortium name="Ensembl"/>
        </authorList>
    </citation>
    <scope>IDENTIFICATION</scope>
</reference>
<dbReference type="STRING" id="303518.ENSPNYP00000019082"/>
<dbReference type="GeneTree" id="ENSGT01120000275297"/>
<evidence type="ECO:0008006" key="2">
    <source>
        <dbReference type="Google" id="ProtNLM"/>
    </source>
</evidence>
<sequence length="197" mass="23016">METRVRRKLPTAKIKINGELSDAFKLERSTRQGWPLAQRIRQKDKIKGINIAVLKEYGSYSGYKLNIQNTQAGRKKIIKYLGVNLSMDISLEEINYSPLKKDIMVDISRRSLTAYLVDTIKMNMLPKVLYLFQSVSIENPDRYFVEWDRILSRFIWAGKKPRVKNLVGTYITAGSDRPITPDWKYFTLFNTCFSCRF</sequence>
<evidence type="ECO:0000313" key="1">
    <source>
        <dbReference type="Ensembl" id="ENSPNYP00000019082.1"/>
    </source>
</evidence>
<organism evidence="1">
    <name type="scientific">Pundamilia nyererei</name>
    <dbReference type="NCBI Taxonomy" id="303518"/>
    <lineage>
        <taxon>Eukaryota</taxon>
        <taxon>Metazoa</taxon>
        <taxon>Chordata</taxon>
        <taxon>Craniata</taxon>
        <taxon>Vertebrata</taxon>
        <taxon>Euteleostomi</taxon>
        <taxon>Actinopterygii</taxon>
        <taxon>Neopterygii</taxon>
        <taxon>Teleostei</taxon>
        <taxon>Neoteleostei</taxon>
        <taxon>Acanthomorphata</taxon>
        <taxon>Ovalentaria</taxon>
        <taxon>Cichlomorphae</taxon>
        <taxon>Cichliformes</taxon>
        <taxon>Cichlidae</taxon>
        <taxon>African cichlids</taxon>
        <taxon>Pseudocrenilabrinae</taxon>
        <taxon>Haplochromini</taxon>
        <taxon>Pundamilia</taxon>
    </lineage>
</organism>
<protein>
    <recommendedName>
        <fullName evidence="2">Reverse transcriptase domain-containing protein</fullName>
    </recommendedName>
</protein>
<name>A0A3B4G892_9CICH</name>